<dbReference type="Proteomes" id="UP000034493">
    <property type="component" value="Unassembled WGS sequence"/>
</dbReference>
<reference evidence="1 2" key="1">
    <citation type="journal article" date="2015" name="Nature">
        <title>rRNA introns, odd ribosomes, and small enigmatic genomes across a large radiation of phyla.</title>
        <authorList>
            <person name="Brown C.T."/>
            <person name="Hug L.A."/>
            <person name="Thomas B.C."/>
            <person name="Sharon I."/>
            <person name="Castelle C.J."/>
            <person name="Singh A."/>
            <person name="Wilkins M.J."/>
            <person name="Williams K.H."/>
            <person name="Banfield J.F."/>
        </authorList>
    </citation>
    <scope>NUCLEOTIDE SEQUENCE [LARGE SCALE GENOMIC DNA]</scope>
</reference>
<dbReference type="AlphaFoldDB" id="A0A0G0VTP7"/>
<dbReference type="PATRIC" id="fig|1618411.3.peg.541"/>
<sequence length="148" mass="16491">MKQLTIDQVLEALGDEPKSIGDRLTSLGFTKEEIKDKFSSDVLNTAVYGSSFLKFIQDNKQILADLDRGIPAKELPADFKNPFDGEQRTLAQRLDELGISQKELKGLFADDTLGLNLNGEEFQDFIVQNQDKFLGRLGKLAMKGTKHG</sequence>
<accession>A0A0G0VTP7</accession>
<name>A0A0G0VTP7_9BACT</name>
<proteinExistence type="predicted"/>
<protein>
    <submittedName>
        <fullName evidence="1">Uncharacterized protein</fullName>
    </submittedName>
</protein>
<dbReference type="EMBL" id="LCBC01000008">
    <property type="protein sequence ID" value="KKS04210.1"/>
    <property type="molecule type" value="Genomic_DNA"/>
</dbReference>
<evidence type="ECO:0000313" key="1">
    <source>
        <dbReference type="EMBL" id="KKS04210.1"/>
    </source>
</evidence>
<comment type="caution">
    <text evidence="1">The sequence shown here is derived from an EMBL/GenBank/DDBJ whole genome shotgun (WGS) entry which is preliminary data.</text>
</comment>
<gene>
    <name evidence="1" type="ORF">UU56_C0008G0017</name>
</gene>
<organism evidence="1 2">
    <name type="scientific">Candidatus Curtissbacteria bacterium GW2011_GWA2_41_24</name>
    <dbReference type="NCBI Taxonomy" id="1618411"/>
    <lineage>
        <taxon>Bacteria</taxon>
        <taxon>Candidatus Curtissiibacteriota</taxon>
    </lineage>
</organism>
<evidence type="ECO:0000313" key="2">
    <source>
        <dbReference type="Proteomes" id="UP000034493"/>
    </source>
</evidence>